<dbReference type="RefSeq" id="WP_075086497.1">
    <property type="nucleotide sequence ID" value="NZ_CP042912.1"/>
</dbReference>
<protein>
    <submittedName>
        <fullName evidence="2">Alpha-acetolactate decarboxylase</fullName>
    </submittedName>
</protein>
<proteinExistence type="predicted"/>
<dbReference type="Proteomes" id="UP000322214">
    <property type="component" value="Chromosome"/>
</dbReference>
<dbReference type="SUPFAM" id="SSF117856">
    <property type="entry name" value="AF0104/ALDC/Ptd012-like"/>
    <property type="match status" value="1"/>
</dbReference>
<organism evidence="2 3">
    <name type="scientific">Mariniblastus fucicola</name>
    <dbReference type="NCBI Taxonomy" id="980251"/>
    <lineage>
        <taxon>Bacteria</taxon>
        <taxon>Pseudomonadati</taxon>
        <taxon>Planctomycetota</taxon>
        <taxon>Planctomycetia</taxon>
        <taxon>Pirellulales</taxon>
        <taxon>Pirellulaceae</taxon>
        <taxon>Mariniblastus</taxon>
    </lineage>
</organism>
<keyword evidence="3" id="KW-1185">Reference proteome</keyword>
<evidence type="ECO:0000313" key="3">
    <source>
        <dbReference type="Proteomes" id="UP000322214"/>
    </source>
</evidence>
<reference evidence="2 3" key="1">
    <citation type="submission" date="2019-08" db="EMBL/GenBank/DDBJ databases">
        <title>Deep-cultivation of Planctomycetes and their phenomic and genomic characterization uncovers novel biology.</title>
        <authorList>
            <person name="Wiegand S."/>
            <person name="Jogler M."/>
            <person name="Boedeker C."/>
            <person name="Pinto D."/>
            <person name="Vollmers J."/>
            <person name="Rivas-Marin E."/>
            <person name="Kohn T."/>
            <person name="Peeters S.H."/>
            <person name="Heuer A."/>
            <person name="Rast P."/>
            <person name="Oberbeckmann S."/>
            <person name="Bunk B."/>
            <person name="Jeske O."/>
            <person name="Meyerdierks A."/>
            <person name="Storesund J.E."/>
            <person name="Kallscheuer N."/>
            <person name="Luecker S."/>
            <person name="Lage O.M."/>
            <person name="Pohl T."/>
            <person name="Merkel B.J."/>
            <person name="Hornburger P."/>
            <person name="Mueller R.-W."/>
            <person name="Bruemmer F."/>
            <person name="Labrenz M."/>
            <person name="Spormann A.M."/>
            <person name="Op den Camp H."/>
            <person name="Overmann J."/>
            <person name="Amann R."/>
            <person name="Jetten M.S.M."/>
            <person name="Mascher T."/>
            <person name="Medema M.H."/>
            <person name="Devos D.P."/>
            <person name="Kaster A.-K."/>
            <person name="Ovreas L."/>
            <person name="Rohde M."/>
            <person name="Galperin M.Y."/>
            <person name="Jogler C."/>
        </authorList>
    </citation>
    <scope>NUCLEOTIDE SEQUENCE [LARGE SCALE GENOMIC DNA]</scope>
    <source>
        <strain evidence="2 3">FC18</strain>
    </source>
</reference>
<evidence type="ECO:0000256" key="1">
    <source>
        <dbReference type="SAM" id="SignalP"/>
    </source>
</evidence>
<dbReference type="UniPathway" id="UPA00626">
    <property type="reaction ID" value="UER00678"/>
</dbReference>
<feature type="signal peptide" evidence="1">
    <location>
        <begin position="1"/>
        <end position="21"/>
    </location>
</feature>
<accession>A0A5B9PI29</accession>
<dbReference type="EMBL" id="CP042912">
    <property type="protein sequence ID" value="QEG22481.1"/>
    <property type="molecule type" value="Genomic_DNA"/>
</dbReference>
<sequence length="258" mass="28042" precursor="true">MYKFKMIPGLFLISILGLSGCGPSTTESDQQTESSHNPDIIQYGSMREAIGDQQDQGRVRFAELVKQPHCYAVAALEGLKGEAAIVDGELTVSIVDDQGQLKSVVEDADQLQATMLAGSYVNQWHDIAVEQDVAAEEFDKFLAESAEASGVSTDKPFLFTVEGDFSDLHLHVINGACPVHARMQQQVLPAEVKPFEQAMPKISGTLVGIYARDAVGKLTQPATETHRHFVYEDDSNQKQVGHVEKGGILKGATLRIAN</sequence>
<dbReference type="InterPro" id="IPR005128">
    <property type="entry name" value="Acetolactate_a_deCO2ase"/>
</dbReference>
<evidence type="ECO:0000313" key="2">
    <source>
        <dbReference type="EMBL" id="QEG22481.1"/>
    </source>
</evidence>
<dbReference type="AlphaFoldDB" id="A0A5B9PI29"/>
<name>A0A5B9PI29_9BACT</name>
<gene>
    <name evidence="2" type="ORF">MFFC18_23610</name>
</gene>
<dbReference type="PROSITE" id="PS51257">
    <property type="entry name" value="PROKAR_LIPOPROTEIN"/>
    <property type="match status" value="1"/>
</dbReference>
<keyword evidence="1" id="KW-0732">Signal</keyword>
<dbReference type="KEGG" id="mff:MFFC18_23610"/>
<feature type="chain" id="PRO_5023033214" evidence="1">
    <location>
        <begin position="22"/>
        <end position="258"/>
    </location>
</feature>
<dbReference type="GO" id="GO:0047605">
    <property type="term" value="F:acetolactate decarboxylase activity"/>
    <property type="evidence" value="ECO:0007669"/>
    <property type="project" value="InterPro"/>
</dbReference>
<dbReference type="OrthoDB" id="278774at2"/>
<dbReference type="GO" id="GO:0045151">
    <property type="term" value="P:acetoin biosynthetic process"/>
    <property type="evidence" value="ECO:0007669"/>
    <property type="project" value="InterPro"/>
</dbReference>
<dbReference type="Gene3D" id="3.30.1330.80">
    <property type="entry name" value="Hypothetical protein, similar to alpha- acetolactate decarboxylase, domain 2"/>
    <property type="match status" value="1"/>
</dbReference>
<dbReference type="Pfam" id="PF03306">
    <property type="entry name" value="AAL_decarboxy"/>
    <property type="match status" value="1"/>
</dbReference>